<organism evidence="1 2">
    <name type="scientific">Mangrovibacterium diazotrophicum</name>
    <dbReference type="NCBI Taxonomy" id="1261403"/>
    <lineage>
        <taxon>Bacteria</taxon>
        <taxon>Pseudomonadati</taxon>
        <taxon>Bacteroidota</taxon>
        <taxon>Bacteroidia</taxon>
        <taxon>Marinilabiliales</taxon>
        <taxon>Prolixibacteraceae</taxon>
        <taxon>Mangrovibacterium</taxon>
    </lineage>
</organism>
<proteinExistence type="predicted"/>
<dbReference type="Proteomes" id="UP000283387">
    <property type="component" value="Unassembled WGS sequence"/>
</dbReference>
<evidence type="ECO:0000313" key="2">
    <source>
        <dbReference type="Proteomes" id="UP000283387"/>
    </source>
</evidence>
<name>A0A419W3E9_9BACT</name>
<comment type="caution">
    <text evidence="1">The sequence shown here is derived from an EMBL/GenBank/DDBJ whole genome shotgun (WGS) entry which is preliminary data.</text>
</comment>
<dbReference type="EMBL" id="RAPN01000001">
    <property type="protein sequence ID" value="RKD89997.1"/>
    <property type="molecule type" value="Genomic_DNA"/>
</dbReference>
<reference evidence="1 2" key="1">
    <citation type="submission" date="2018-09" db="EMBL/GenBank/DDBJ databases">
        <title>Genomic Encyclopedia of Archaeal and Bacterial Type Strains, Phase II (KMG-II): from individual species to whole genera.</title>
        <authorList>
            <person name="Goeker M."/>
        </authorList>
    </citation>
    <scope>NUCLEOTIDE SEQUENCE [LARGE SCALE GENOMIC DNA]</scope>
    <source>
        <strain evidence="1 2">DSM 27148</strain>
    </source>
</reference>
<dbReference type="AlphaFoldDB" id="A0A419W3E9"/>
<evidence type="ECO:0000313" key="1">
    <source>
        <dbReference type="EMBL" id="RKD89997.1"/>
    </source>
</evidence>
<accession>A0A419W3E9</accession>
<gene>
    <name evidence="1" type="ORF">BC643_0332</name>
</gene>
<protein>
    <submittedName>
        <fullName evidence="1">Uncharacterized protein</fullName>
    </submittedName>
</protein>
<keyword evidence="2" id="KW-1185">Reference proteome</keyword>
<sequence length="239" mass="27637">MKAVAKLWYVKWIFMNPIVKLKLNSDGPNDLQELTNQVEQGARFICFQYCISILFAVTLRRYSPAILVQQDDRIDSIRRKYNLMSVFFGWWGIPWGPIYTVRSLRLNRIGGIDITEDILLNINESSLVNKEVELKVTSQIFCSPDKWNLKAYRSCLSPILKQEHVKSVVVGVYINTAEGETPIQTIGIEVPEAYFESCIEIAERNLSREFNKHVVFQFLNLEKETELNSKLKQQGVTIK</sequence>